<proteinExistence type="predicted"/>
<evidence type="ECO:0000313" key="3">
    <source>
        <dbReference type="Proteomes" id="UP001596203"/>
    </source>
</evidence>
<keyword evidence="3" id="KW-1185">Reference proteome</keyword>
<evidence type="ECO:0000313" key="2">
    <source>
        <dbReference type="EMBL" id="MFC6017193.1"/>
    </source>
</evidence>
<name>A0ABW1K8Q7_9ACTN</name>
<dbReference type="Proteomes" id="UP001596203">
    <property type="component" value="Unassembled WGS sequence"/>
</dbReference>
<dbReference type="Gene3D" id="1.10.10.60">
    <property type="entry name" value="Homeodomain-like"/>
    <property type="match status" value="1"/>
</dbReference>
<dbReference type="EMBL" id="JBHSPR010000010">
    <property type="protein sequence ID" value="MFC6017193.1"/>
    <property type="molecule type" value="Genomic_DNA"/>
</dbReference>
<dbReference type="InterPro" id="IPR006120">
    <property type="entry name" value="Resolvase_HTH_dom"/>
</dbReference>
<feature type="domain" description="Resolvase HTH" evidence="1">
    <location>
        <begin position="25"/>
        <end position="64"/>
    </location>
</feature>
<dbReference type="RefSeq" id="WP_377421273.1">
    <property type="nucleotide sequence ID" value="NZ_JBHSPR010000010.1"/>
</dbReference>
<gene>
    <name evidence="2" type="ORF">ACFP2T_13375</name>
</gene>
<dbReference type="SUPFAM" id="SSF46689">
    <property type="entry name" value="Homeodomain-like"/>
    <property type="match status" value="1"/>
</dbReference>
<dbReference type="InterPro" id="IPR009057">
    <property type="entry name" value="Homeodomain-like_sf"/>
</dbReference>
<organism evidence="2 3">
    <name type="scientific">Plantactinospora solaniradicis</name>
    <dbReference type="NCBI Taxonomy" id="1723736"/>
    <lineage>
        <taxon>Bacteria</taxon>
        <taxon>Bacillati</taxon>
        <taxon>Actinomycetota</taxon>
        <taxon>Actinomycetes</taxon>
        <taxon>Micromonosporales</taxon>
        <taxon>Micromonosporaceae</taxon>
        <taxon>Plantactinospora</taxon>
    </lineage>
</organism>
<dbReference type="Pfam" id="PF02796">
    <property type="entry name" value="HTH_7"/>
    <property type="match status" value="1"/>
</dbReference>
<reference evidence="3" key="1">
    <citation type="journal article" date="2019" name="Int. J. Syst. Evol. Microbiol.">
        <title>The Global Catalogue of Microorganisms (GCM) 10K type strain sequencing project: providing services to taxonomists for standard genome sequencing and annotation.</title>
        <authorList>
            <consortium name="The Broad Institute Genomics Platform"/>
            <consortium name="The Broad Institute Genome Sequencing Center for Infectious Disease"/>
            <person name="Wu L."/>
            <person name="Ma J."/>
        </authorList>
    </citation>
    <scope>NUCLEOTIDE SEQUENCE [LARGE SCALE GENOMIC DNA]</scope>
    <source>
        <strain evidence="3">ZS-35-S2</strain>
    </source>
</reference>
<comment type="caution">
    <text evidence="2">The sequence shown here is derived from an EMBL/GenBank/DDBJ whole genome shotgun (WGS) entry which is preliminary data.</text>
</comment>
<sequence>MPRPTFTPDDAQRATLDAIARLARRREKLDKEMDELIAKAAQQEIPIATIADRAGVERKTVYRHLGRPMR</sequence>
<accession>A0ABW1K8Q7</accession>
<protein>
    <submittedName>
        <fullName evidence="2">Helix-turn-helix domain-containing protein</fullName>
    </submittedName>
</protein>
<evidence type="ECO:0000259" key="1">
    <source>
        <dbReference type="Pfam" id="PF02796"/>
    </source>
</evidence>